<name>A0A969PTQ6_9BACI</name>
<protein>
    <submittedName>
        <fullName evidence="2">Uncharacterized protein</fullName>
    </submittedName>
</protein>
<dbReference type="AlphaFoldDB" id="A0A969PTQ6"/>
<dbReference type="EMBL" id="JAATHJ010000047">
    <property type="protein sequence ID" value="NJP39330.1"/>
    <property type="molecule type" value="Genomic_DNA"/>
</dbReference>
<keyword evidence="1" id="KW-1133">Transmembrane helix</keyword>
<keyword evidence="1" id="KW-0472">Membrane</keyword>
<evidence type="ECO:0000313" key="2">
    <source>
        <dbReference type="EMBL" id="NJP39330.1"/>
    </source>
</evidence>
<reference evidence="2 3" key="1">
    <citation type="submission" date="2020-03" db="EMBL/GenBank/DDBJ databases">
        <title>Assessment of the enzymatic potential of alkaline-tolerant lipase obtained from Bacillus luteus H11 (technogenic soil) for the bioremediation of saline soils contaminated with petroleum substances.</title>
        <authorList>
            <person name="Kalwasinska A."/>
        </authorList>
    </citation>
    <scope>NUCLEOTIDE SEQUENCE [LARGE SCALE GENOMIC DNA]</scope>
    <source>
        <strain evidence="2 3">H11</strain>
    </source>
</reference>
<evidence type="ECO:0000313" key="3">
    <source>
        <dbReference type="Proteomes" id="UP000752012"/>
    </source>
</evidence>
<proteinExistence type="predicted"/>
<feature type="transmembrane region" description="Helical" evidence="1">
    <location>
        <begin position="6"/>
        <end position="26"/>
    </location>
</feature>
<gene>
    <name evidence="2" type="ORF">HCN83_17300</name>
</gene>
<dbReference type="Proteomes" id="UP000752012">
    <property type="component" value="Unassembled WGS sequence"/>
</dbReference>
<keyword evidence="1" id="KW-0812">Transmembrane</keyword>
<evidence type="ECO:0000256" key="1">
    <source>
        <dbReference type="SAM" id="Phobius"/>
    </source>
</evidence>
<dbReference type="RefSeq" id="WP_168009638.1">
    <property type="nucleotide sequence ID" value="NZ_JAATHJ010000047.1"/>
</dbReference>
<organism evidence="2 3">
    <name type="scientific">Alkalicoccus luteus</name>
    <dbReference type="NCBI Taxonomy" id="1237094"/>
    <lineage>
        <taxon>Bacteria</taxon>
        <taxon>Bacillati</taxon>
        <taxon>Bacillota</taxon>
        <taxon>Bacilli</taxon>
        <taxon>Bacillales</taxon>
        <taxon>Bacillaceae</taxon>
        <taxon>Alkalicoccus</taxon>
    </lineage>
</organism>
<accession>A0A969PTQ6</accession>
<comment type="caution">
    <text evidence="2">The sequence shown here is derived from an EMBL/GenBank/DDBJ whole genome shotgun (WGS) entry which is preliminary data.</text>
</comment>
<keyword evidence="3" id="KW-1185">Reference proteome</keyword>
<sequence length="53" mass="6170">MKFLIYLIICIIVIIAVNLVVTLAGIENSIIEYTIRAFTIVGLFTFIRYRYLK</sequence>
<feature type="transmembrane region" description="Helical" evidence="1">
    <location>
        <begin position="33"/>
        <end position="51"/>
    </location>
</feature>